<dbReference type="RefSeq" id="WP_378593045.1">
    <property type="nucleotide sequence ID" value="NZ_JBHSKD010000027.1"/>
</dbReference>
<dbReference type="Proteomes" id="UP001596087">
    <property type="component" value="Unassembled WGS sequence"/>
</dbReference>
<gene>
    <name evidence="2" type="ORF">ACFPGP_20830</name>
</gene>
<reference evidence="3" key="1">
    <citation type="journal article" date="2019" name="Int. J. Syst. Evol. Microbiol.">
        <title>The Global Catalogue of Microorganisms (GCM) 10K type strain sequencing project: providing services to taxonomists for standard genome sequencing and annotation.</title>
        <authorList>
            <consortium name="The Broad Institute Genomics Platform"/>
            <consortium name="The Broad Institute Genome Sequencing Center for Infectious Disease"/>
            <person name="Wu L."/>
            <person name="Ma J."/>
        </authorList>
    </citation>
    <scope>NUCLEOTIDE SEQUENCE [LARGE SCALE GENOMIC DNA]</scope>
    <source>
        <strain evidence="3">DFY41</strain>
    </source>
</reference>
<proteinExistence type="predicted"/>
<evidence type="ECO:0000313" key="2">
    <source>
        <dbReference type="EMBL" id="MFC5179141.1"/>
    </source>
</evidence>
<evidence type="ECO:0008006" key="4">
    <source>
        <dbReference type="Google" id="ProtNLM"/>
    </source>
</evidence>
<feature type="coiled-coil region" evidence="1">
    <location>
        <begin position="23"/>
        <end position="50"/>
    </location>
</feature>
<comment type="caution">
    <text evidence="2">The sequence shown here is derived from an EMBL/GenBank/DDBJ whole genome shotgun (WGS) entry which is preliminary data.</text>
</comment>
<evidence type="ECO:0000256" key="1">
    <source>
        <dbReference type="SAM" id="Coils"/>
    </source>
</evidence>
<keyword evidence="3" id="KW-1185">Reference proteome</keyword>
<sequence length="69" mass="7566">MAKALIGYMHSDLRTPAHLTAENTRLRARVSELEALVLRLSQENDALAAANAADLLDPELEPLQEMQPA</sequence>
<accession>A0ABW0BRB3</accession>
<organism evidence="2 3">
    <name type="scientific">Nocardioides taihuensis</name>
    <dbReference type="NCBI Taxonomy" id="1835606"/>
    <lineage>
        <taxon>Bacteria</taxon>
        <taxon>Bacillati</taxon>
        <taxon>Actinomycetota</taxon>
        <taxon>Actinomycetes</taxon>
        <taxon>Propionibacteriales</taxon>
        <taxon>Nocardioidaceae</taxon>
        <taxon>Nocardioides</taxon>
    </lineage>
</organism>
<dbReference type="EMBL" id="JBHSKD010000027">
    <property type="protein sequence ID" value="MFC5179141.1"/>
    <property type="molecule type" value="Genomic_DNA"/>
</dbReference>
<keyword evidence="1" id="KW-0175">Coiled coil</keyword>
<name>A0ABW0BRB3_9ACTN</name>
<evidence type="ECO:0000313" key="3">
    <source>
        <dbReference type="Proteomes" id="UP001596087"/>
    </source>
</evidence>
<protein>
    <recommendedName>
        <fullName evidence="4">SlyX family protein</fullName>
    </recommendedName>
</protein>